<dbReference type="AlphaFoldDB" id="A0A9P5TPX4"/>
<organism evidence="1 2">
    <name type="scientific">Gymnopilus junonius</name>
    <name type="common">Spectacular rustgill mushroom</name>
    <name type="synonym">Gymnopilus spectabilis subsp. junonius</name>
    <dbReference type="NCBI Taxonomy" id="109634"/>
    <lineage>
        <taxon>Eukaryota</taxon>
        <taxon>Fungi</taxon>
        <taxon>Dikarya</taxon>
        <taxon>Basidiomycota</taxon>
        <taxon>Agaricomycotina</taxon>
        <taxon>Agaricomycetes</taxon>
        <taxon>Agaricomycetidae</taxon>
        <taxon>Agaricales</taxon>
        <taxon>Agaricineae</taxon>
        <taxon>Hymenogastraceae</taxon>
        <taxon>Gymnopilus</taxon>
    </lineage>
</organism>
<evidence type="ECO:0008006" key="3">
    <source>
        <dbReference type="Google" id="ProtNLM"/>
    </source>
</evidence>
<evidence type="ECO:0000313" key="1">
    <source>
        <dbReference type="EMBL" id="KAF8905717.1"/>
    </source>
</evidence>
<gene>
    <name evidence="1" type="ORF">CPB84DRAFT_1771015</name>
</gene>
<evidence type="ECO:0000313" key="2">
    <source>
        <dbReference type="Proteomes" id="UP000724874"/>
    </source>
</evidence>
<dbReference type="SUPFAM" id="SSF52047">
    <property type="entry name" value="RNI-like"/>
    <property type="match status" value="1"/>
</dbReference>
<dbReference type="Gene3D" id="1.20.1280.50">
    <property type="match status" value="1"/>
</dbReference>
<comment type="caution">
    <text evidence="1">The sequence shown here is derived from an EMBL/GenBank/DDBJ whole genome shotgun (WGS) entry which is preliminary data.</text>
</comment>
<name>A0A9P5TPX4_GYMJU</name>
<reference evidence="1" key="1">
    <citation type="submission" date="2020-11" db="EMBL/GenBank/DDBJ databases">
        <authorList>
            <consortium name="DOE Joint Genome Institute"/>
            <person name="Ahrendt S."/>
            <person name="Riley R."/>
            <person name="Andreopoulos W."/>
            <person name="LaButti K."/>
            <person name="Pangilinan J."/>
            <person name="Ruiz-duenas F.J."/>
            <person name="Barrasa J.M."/>
            <person name="Sanchez-Garcia M."/>
            <person name="Camarero S."/>
            <person name="Miyauchi S."/>
            <person name="Serrano A."/>
            <person name="Linde D."/>
            <person name="Babiker R."/>
            <person name="Drula E."/>
            <person name="Ayuso-Fernandez I."/>
            <person name="Pacheco R."/>
            <person name="Padilla G."/>
            <person name="Ferreira P."/>
            <person name="Barriuso J."/>
            <person name="Kellner H."/>
            <person name="Castanera R."/>
            <person name="Alfaro M."/>
            <person name="Ramirez L."/>
            <person name="Pisabarro A.G."/>
            <person name="Kuo A."/>
            <person name="Tritt A."/>
            <person name="Lipzen A."/>
            <person name="He G."/>
            <person name="Yan M."/>
            <person name="Ng V."/>
            <person name="Cullen D."/>
            <person name="Martin F."/>
            <person name="Rosso M.-N."/>
            <person name="Henrissat B."/>
            <person name="Hibbett D."/>
            <person name="Martinez A.T."/>
            <person name="Grigoriev I.V."/>
        </authorList>
    </citation>
    <scope>NUCLEOTIDE SEQUENCE</scope>
    <source>
        <strain evidence="1">AH 44721</strain>
    </source>
</reference>
<sequence length="544" mass="61944">MTKKYKVSKSSKDSDSETARLLQEKSKFEARRNELIMELLDTERKITSIQSKYGAICNRNIPVLNLPNEVTCMIFDYVLAFCSRSPDPTDPKAKILPLAEIVVSHVCHHWRSVALSYHQLWASFRYDILRSPSVPFERFDAYLERSASVGLELWFWFRGALGESEDLLELLQKAIPHVKRWKRFTLTSDSETPVHEVLEVIKDKLISAPMLEHFAFCSHMGATGPGPFRVIDSLDETVFRNGAPKLKSVLLDLTGAITSFPPLSNVTTLRIEDLDRSIDIRLSWSAFRDIVSLPSLVNLSVTGNACESPNFNTITPILMDNLKHMRISDNLCLILLLPYIRAPLLETLTLRDSLFPENFATCPHGSDTHISNPYVFPSLKYLCFINVCATLTPSARQFAKMTANTVDMTFSSGDYDESFFSAYMAPAENKERETLWPKIEVLTFNIDVDDELDDILRFAQGRPKKSVTLRLFDDMHEAWKVADLVTDVTYVQVARAYKLETINSKKNWLVQVQWPPVSGGYREGLFVDEDDPFSVEGYDDDDFD</sequence>
<dbReference type="OrthoDB" id="3023006at2759"/>
<protein>
    <recommendedName>
        <fullName evidence="3">F-box domain-containing protein</fullName>
    </recommendedName>
</protein>
<proteinExistence type="predicted"/>
<keyword evidence="2" id="KW-1185">Reference proteome</keyword>
<accession>A0A9P5TPX4</accession>
<dbReference type="EMBL" id="JADNYJ010000021">
    <property type="protein sequence ID" value="KAF8905717.1"/>
    <property type="molecule type" value="Genomic_DNA"/>
</dbReference>
<dbReference type="Proteomes" id="UP000724874">
    <property type="component" value="Unassembled WGS sequence"/>
</dbReference>